<dbReference type="PANTHER" id="PTHR30185:SF18">
    <property type="entry name" value="TRANSCRIPTIONAL REGULATOR MTLR"/>
    <property type="match status" value="1"/>
</dbReference>
<feature type="domain" description="PRD" evidence="8">
    <location>
        <begin position="300"/>
        <end position="407"/>
    </location>
</feature>
<dbReference type="Pfam" id="PF00359">
    <property type="entry name" value="PTS_EIIA_2"/>
    <property type="match status" value="1"/>
</dbReference>
<evidence type="ECO:0000256" key="2">
    <source>
        <dbReference type="ARBA" id="ARBA00022737"/>
    </source>
</evidence>
<dbReference type="GO" id="GO:0006355">
    <property type="term" value="P:regulation of DNA-templated transcription"/>
    <property type="evidence" value="ECO:0007669"/>
    <property type="project" value="InterPro"/>
</dbReference>
<dbReference type="AlphaFoldDB" id="A0A174MKA4"/>
<dbReference type="InterPro" id="IPR013196">
    <property type="entry name" value="HTH_11"/>
</dbReference>
<evidence type="ECO:0000256" key="3">
    <source>
        <dbReference type="ARBA" id="ARBA00023015"/>
    </source>
</evidence>
<protein>
    <submittedName>
        <fullName evidence="9">Transcription antiterminator</fullName>
    </submittedName>
</protein>
<evidence type="ECO:0000256" key="4">
    <source>
        <dbReference type="ARBA" id="ARBA00023159"/>
    </source>
</evidence>
<dbReference type="Pfam" id="PF05043">
    <property type="entry name" value="Mga"/>
    <property type="match status" value="1"/>
</dbReference>
<feature type="domain" description="PTS EIIA type-2" evidence="6">
    <location>
        <begin position="515"/>
        <end position="653"/>
    </location>
</feature>
<name>A0A174MKA4_9FIRM</name>
<evidence type="ECO:0000313" key="9">
    <source>
        <dbReference type="EMBL" id="CUP35561.1"/>
    </source>
</evidence>
<dbReference type="EMBL" id="CYZE01000026">
    <property type="protein sequence ID" value="CUP35561.1"/>
    <property type="molecule type" value="Genomic_DNA"/>
</dbReference>
<dbReference type="Proteomes" id="UP000095651">
    <property type="component" value="Unassembled WGS sequence"/>
</dbReference>
<dbReference type="Pfam" id="PF00874">
    <property type="entry name" value="PRD"/>
    <property type="match status" value="2"/>
</dbReference>
<dbReference type="InterPro" id="IPR036388">
    <property type="entry name" value="WH-like_DNA-bd_sf"/>
</dbReference>
<dbReference type="InterPro" id="IPR002178">
    <property type="entry name" value="PTS_EIIA_type-2_dom"/>
</dbReference>
<dbReference type="PROSITE" id="PS51372">
    <property type="entry name" value="PRD_2"/>
    <property type="match status" value="2"/>
</dbReference>
<dbReference type="InterPro" id="IPR050661">
    <property type="entry name" value="BglG_antiterminators"/>
</dbReference>
<reference evidence="9 10" key="1">
    <citation type="submission" date="2015-09" db="EMBL/GenBank/DDBJ databases">
        <authorList>
            <consortium name="Pathogen Informatics"/>
        </authorList>
    </citation>
    <scope>NUCLEOTIDE SEQUENCE [LARGE SCALE GENOMIC DNA]</scope>
    <source>
        <strain evidence="9 10">2789STDY5608850</strain>
    </source>
</reference>
<dbReference type="Gene3D" id="3.40.930.10">
    <property type="entry name" value="Mannitol-specific EII, Chain A"/>
    <property type="match status" value="1"/>
</dbReference>
<dbReference type="CDD" id="cd05568">
    <property type="entry name" value="PTS_IIB_bgl_like"/>
    <property type="match status" value="1"/>
</dbReference>
<evidence type="ECO:0000256" key="1">
    <source>
        <dbReference type="ARBA" id="ARBA00022679"/>
    </source>
</evidence>
<feature type="domain" description="PRD" evidence="8">
    <location>
        <begin position="184"/>
        <end position="289"/>
    </location>
</feature>
<dbReference type="Gene3D" id="3.40.50.2300">
    <property type="match status" value="1"/>
</dbReference>
<dbReference type="Gene3D" id="1.10.10.10">
    <property type="entry name" value="Winged helix-like DNA-binding domain superfamily/Winged helix DNA-binding domain"/>
    <property type="match status" value="1"/>
</dbReference>
<evidence type="ECO:0000259" key="6">
    <source>
        <dbReference type="PROSITE" id="PS51094"/>
    </source>
</evidence>
<dbReference type="SUPFAM" id="SSF52794">
    <property type="entry name" value="PTS system IIB component-like"/>
    <property type="match status" value="1"/>
</dbReference>
<keyword evidence="3" id="KW-0805">Transcription regulation</keyword>
<dbReference type="InterPro" id="IPR036095">
    <property type="entry name" value="PTS_EIIB-like_sf"/>
</dbReference>
<dbReference type="GO" id="GO:0009401">
    <property type="term" value="P:phosphoenolpyruvate-dependent sugar phosphotransferase system"/>
    <property type="evidence" value="ECO:0007669"/>
    <property type="project" value="InterPro"/>
</dbReference>
<dbReference type="Pfam" id="PF08279">
    <property type="entry name" value="HTH_11"/>
    <property type="match status" value="1"/>
</dbReference>
<dbReference type="CDD" id="cd00211">
    <property type="entry name" value="PTS_IIA_fru"/>
    <property type="match status" value="1"/>
</dbReference>
<feature type="domain" description="PTS EIIB type-2" evidence="7">
    <location>
        <begin position="413"/>
        <end position="503"/>
    </location>
</feature>
<keyword evidence="4" id="KW-0010">Activator</keyword>
<dbReference type="PANTHER" id="PTHR30185">
    <property type="entry name" value="CRYPTIC BETA-GLUCOSIDE BGL OPERON ANTITERMINATOR"/>
    <property type="match status" value="1"/>
</dbReference>
<evidence type="ECO:0000313" key="10">
    <source>
        <dbReference type="Proteomes" id="UP000095651"/>
    </source>
</evidence>
<gene>
    <name evidence="9" type="primary">licR_5</name>
    <name evidence="9" type="ORF">ERS852407_05697</name>
</gene>
<dbReference type="InterPro" id="IPR036634">
    <property type="entry name" value="PRD_sf"/>
</dbReference>
<dbReference type="InterPro" id="IPR011608">
    <property type="entry name" value="PRD"/>
</dbReference>
<keyword evidence="1" id="KW-0808">Transferase</keyword>
<keyword evidence="5" id="KW-0804">Transcription</keyword>
<dbReference type="SUPFAM" id="SSF55804">
    <property type="entry name" value="Phoshotransferase/anion transport protein"/>
    <property type="match status" value="1"/>
</dbReference>
<dbReference type="InterPro" id="IPR007737">
    <property type="entry name" value="Mga_HTH"/>
</dbReference>
<dbReference type="PROSITE" id="PS51094">
    <property type="entry name" value="PTS_EIIA_TYPE_2"/>
    <property type="match status" value="1"/>
</dbReference>
<dbReference type="GO" id="GO:0008982">
    <property type="term" value="F:protein-N(PI)-phosphohistidine-sugar phosphotransferase activity"/>
    <property type="evidence" value="ECO:0007669"/>
    <property type="project" value="InterPro"/>
</dbReference>
<dbReference type="PROSITE" id="PS51099">
    <property type="entry name" value="PTS_EIIB_TYPE_2"/>
    <property type="match status" value="1"/>
</dbReference>
<dbReference type="Gene3D" id="1.10.1790.10">
    <property type="entry name" value="PRD domain"/>
    <property type="match status" value="2"/>
</dbReference>
<keyword evidence="2" id="KW-0677">Repeat</keyword>
<dbReference type="InterPro" id="IPR016152">
    <property type="entry name" value="PTrfase/Anion_transptr"/>
</dbReference>
<sequence length="653" mass="74348">MLLPREKKMIELIYRSKNGLTTFELANALNISQRTVKYELQKIKEELKSSGCRIDSKTGRGIWISCSEEGKKFLDNLLLNEEAPCSFIPEVRKYYIALKLLDSDDFISMESISQTMFVSNGTIMNDMNKLETFFQKQGLELERKVKYGVRVRGSEELIRVAKANVIRSIIASQGNDVSLKLQPFFDDIDLSRLNGILQESEEKFSFVLTDASYSEMLLHLAIIIKRLMKKKNCIIDEENLLEYRKKEEWETCCFMGERVQEVFGVEVSNGDIVYICMNLSAAKLLREALVFSHESEQAGEVPSQTFEAWERIVGSVGEMYGENLLDDNMFKTALFVHLNAMFNRLRNKIYIENPLKDMVKEELAYEFDVATYMAGLFYAEYGITLGENEICDIALYIGASLQREQAQRKVEQPRVMIVCSTGVGTSQFVVTKLKLYFPDMIITKIVPATRAEAVARQETLDFVISTVPLKLEGVNVIPVSPLLTEHDINKIKMAIHVSPAEPVRRGNEKYATLFKLMDGRISILKCDCRSKGEAIRLLGGRLHQEGYVDEEFVDSVFMRENLAATSIGCTFAIPHAYEGHIKKQGIGLMTLKHPIIWGGEEKVQIIMMLSIDVKLNESFKVIFGELADLTKDMTAVDRILKADRFSDISRFFQ</sequence>
<accession>A0A174MKA4</accession>
<organism evidence="9 10">
    <name type="scientific">Hungatella hathewayi</name>
    <dbReference type="NCBI Taxonomy" id="154046"/>
    <lineage>
        <taxon>Bacteria</taxon>
        <taxon>Bacillati</taxon>
        <taxon>Bacillota</taxon>
        <taxon>Clostridia</taxon>
        <taxon>Lachnospirales</taxon>
        <taxon>Lachnospiraceae</taxon>
        <taxon>Hungatella</taxon>
    </lineage>
</organism>
<dbReference type="SUPFAM" id="SSF63520">
    <property type="entry name" value="PTS-regulatory domain, PRD"/>
    <property type="match status" value="2"/>
</dbReference>
<evidence type="ECO:0000259" key="7">
    <source>
        <dbReference type="PROSITE" id="PS51099"/>
    </source>
</evidence>
<evidence type="ECO:0000259" key="8">
    <source>
        <dbReference type="PROSITE" id="PS51372"/>
    </source>
</evidence>
<proteinExistence type="predicted"/>
<dbReference type="InterPro" id="IPR013011">
    <property type="entry name" value="PTS_EIIB_2"/>
</dbReference>
<dbReference type="RefSeq" id="WP_055660314.1">
    <property type="nucleotide sequence ID" value="NZ_CABIXC010000026.1"/>
</dbReference>
<evidence type="ECO:0000256" key="5">
    <source>
        <dbReference type="ARBA" id="ARBA00023163"/>
    </source>
</evidence>